<keyword evidence="9" id="KW-0539">Nucleus</keyword>
<dbReference type="InterPro" id="IPR014001">
    <property type="entry name" value="Helicase_ATP-bd"/>
</dbReference>
<keyword evidence="12" id="KW-0175">Coiled coil</keyword>
<keyword evidence="3" id="KW-0690">Ribosome biogenesis</keyword>
<evidence type="ECO:0000256" key="9">
    <source>
        <dbReference type="ARBA" id="ARBA00023242"/>
    </source>
</evidence>
<dbReference type="SMART" id="SM00487">
    <property type="entry name" value="DEXDc"/>
    <property type="match status" value="1"/>
</dbReference>
<dbReference type="EC" id="3.6.4.13" evidence="2"/>
<evidence type="ECO:0000313" key="18">
    <source>
        <dbReference type="Proteomes" id="UP001600064"/>
    </source>
</evidence>
<evidence type="ECO:0000256" key="8">
    <source>
        <dbReference type="ARBA" id="ARBA00022884"/>
    </source>
</evidence>
<comment type="subcellular location">
    <subcellularLocation>
        <location evidence="1">Nucleus</location>
    </subcellularLocation>
</comment>
<feature type="domain" description="DEAD-box RNA helicase Q" evidence="16">
    <location>
        <begin position="317"/>
        <end position="345"/>
    </location>
</feature>
<evidence type="ECO:0000256" key="1">
    <source>
        <dbReference type="ARBA" id="ARBA00004123"/>
    </source>
</evidence>
<feature type="region of interest" description="Disordered" evidence="13">
    <location>
        <begin position="1"/>
        <end position="117"/>
    </location>
</feature>
<gene>
    <name evidence="17" type="ORF">VTJ83DRAFT_2660</name>
</gene>
<evidence type="ECO:0000256" key="2">
    <source>
        <dbReference type="ARBA" id="ARBA00012552"/>
    </source>
</evidence>
<feature type="region of interest" description="Disordered" evidence="13">
    <location>
        <begin position="129"/>
        <end position="318"/>
    </location>
</feature>
<dbReference type="Pfam" id="PF00270">
    <property type="entry name" value="DEAD"/>
    <property type="match status" value="1"/>
</dbReference>
<feature type="domain" description="Helicase C-terminal" evidence="15">
    <location>
        <begin position="552"/>
        <end position="731"/>
    </location>
</feature>
<evidence type="ECO:0000259" key="15">
    <source>
        <dbReference type="PROSITE" id="PS51194"/>
    </source>
</evidence>
<sequence>MAPSQKRKTPRDDFDDDFIHTISDNDDVPQEEEEVTFEAPPSKKAKTASSTQPKQKSNKDKKKKKKGSKNKDGQDSEEEPVEEPSSIWGAQDEDDGAMASDFEFGGDNDGAVLGEGEFEGWGFEGAKKALGSGSAAAQGTKAGVDLDEIIRRRREKKEKGGAGNAEDDQAGESAEDSDEDAVDVEDMVDLDDEVLAEDGFGMGVGSDVEEEDEEGGGGEGGGGGGRGRGDKGKKGQEEEEEEDEEMADAGDASDQDNDDDDAGSDADSTATPVPHPDDERDGSEDDDDDEDEDAEEEARRKEFFAAPEEAADKGNVTSFQSMSLSRPILRGLASVGFAKPTPIQAKTIPIALMGKDVVGGAVTGSGKTAAFVVPILERLLYRPKKVPTTRVVILAPTRELAMQCHAVATKLASHTDIKFCLAVGGLSLKVQEAELRLRPDVVIATPGRFIDHMRNSASFAVDTVEILVLDEADRMLEDGFADELNEILTTMPKSRQTMLFSATMTSTVDRLIRVGLNKPVRIMVDSQKKTAGTLTQEFVRLRPGREEKRMGYLVQICKTLYTERVIIFFRQKKIAHRARIIFGLLGLSCAELHGSMNQAQRIASVEAFRDAKVGFLLATDLASRGLDIKGVDTVINYEAPQSVEIYVHRVGRTARAGRSGVALTLAAEPDRKVVKAAVKAGKATGAKIVSRTVDAAEADRWQEQIDGMEEEIDEILREEKEEKQLAQMEMQVKKGENLIKYEDEIKSRPKRTWFESEKDKKAAKEAGRTELNGLREALKKKSAGKLSNKDKKRLDAKAERTGSGSGGPGKSWKKGRAERDGKGAVLNLKKVKKPKSMKPGAGRKGRR</sequence>
<evidence type="ECO:0000256" key="13">
    <source>
        <dbReference type="SAM" id="MobiDB-lite"/>
    </source>
</evidence>
<dbReference type="PANTHER" id="PTHR47959:SF1">
    <property type="entry name" value="ATP-DEPENDENT RNA HELICASE DBPA"/>
    <property type="match status" value="1"/>
</dbReference>
<evidence type="ECO:0000256" key="3">
    <source>
        <dbReference type="ARBA" id="ARBA00022517"/>
    </source>
</evidence>
<name>A0ABR4DJM4_9PEZI</name>
<dbReference type="Pfam" id="PF00271">
    <property type="entry name" value="Helicase_C"/>
    <property type="match status" value="1"/>
</dbReference>
<dbReference type="PROSITE" id="PS00039">
    <property type="entry name" value="DEAD_ATP_HELICASE"/>
    <property type="match status" value="1"/>
</dbReference>
<evidence type="ECO:0000256" key="12">
    <source>
        <dbReference type="SAM" id="Coils"/>
    </source>
</evidence>
<evidence type="ECO:0000256" key="11">
    <source>
        <dbReference type="PROSITE-ProRule" id="PRU00552"/>
    </source>
</evidence>
<evidence type="ECO:0000256" key="10">
    <source>
        <dbReference type="ARBA" id="ARBA00047984"/>
    </source>
</evidence>
<dbReference type="Gene3D" id="3.40.50.300">
    <property type="entry name" value="P-loop containing nucleotide triphosphate hydrolases"/>
    <property type="match status" value="2"/>
</dbReference>
<evidence type="ECO:0000256" key="7">
    <source>
        <dbReference type="ARBA" id="ARBA00022840"/>
    </source>
</evidence>
<keyword evidence="4" id="KW-0547">Nucleotide-binding</keyword>
<feature type="compositionally biased region" description="Acidic residues" evidence="13">
    <location>
        <begin position="165"/>
        <end position="196"/>
    </location>
</feature>
<feature type="compositionally biased region" description="Basic residues" evidence="13">
    <location>
        <begin position="59"/>
        <end position="68"/>
    </location>
</feature>
<feature type="domain" description="Helicase ATP-binding" evidence="14">
    <location>
        <begin position="348"/>
        <end position="522"/>
    </location>
</feature>
<feature type="short sequence motif" description="Q motif" evidence="11">
    <location>
        <begin position="317"/>
        <end position="345"/>
    </location>
</feature>
<feature type="compositionally biased region" description="Low complexity" evidence="13">
    <location>
        <begin position="129"/>
        <end position="139"/>
    </location>
</feature>
<feature type="compositionally biased region" description="Basic and acidic residues" evidence="13">
    <location>
        <begin position="227"/>
        <end position="236"/>
    </location>
</feature>
<comment type="catalytic activity">
    <reaction evidence="10">
        <text>ATP + H2O = ADP + phosphate + H(+)</text>
        <dbReference type="Rhea" id="RHEA:13065"/>
        <dbReference type="ChEBI" id="CHEBI:15377"/>
        <dbReference type="ChEBI" id="CHEBI:15378"/>
        <dbReference type="ChEBI" id="CHEBI:30616"/>
        <dbReference type="ChEBI" id="CHEBI:43474"/>
        <dbReference type="ChEBI" id="CHEBI:456216"/>
        <dbReference type="EC" id="3.6.4.13"/>
    </reaction>
</comment>
<evidence type="ECO:0000256" key="6">
    <source>
        <dbReference type="ARBA" id="ARBA00022806"/>
    </source>
</evidence>
<evidence type="ECO:0000259" key="16">
    <source>
        <dbReference type="PROSITE" id="PS51195"/>
    </source>
</evidence>
<dbReference type="CDD" id="cd17947">
    <property type="entry name" value="DEADc_DDX27"/>
    <property type="match status" value="1"/>
</dbReference>
<dbReference type="PANTHER" id="PTHR47959">
    <property type="entry name" value="ATP-DEPENDENT RNA HELICASE RHLE-RELATED"/>
    <property type="match status" value="1"/>
</dbReference>
<dbReference type="Proteomes" id="UP001600064">
    <property type="component" value="Unassembled WGS sequence"/>
</dbReference>
<dbReference type="SUPFAM" id="SSF52540">
    <property type="entry name" value="P-loop containing nucleoside triphosphate hydrolases"/>
    <property type="match status" value="2"/>
</dbReference>
<keyword evidence="7" id="KW-0067">ATP-binding</keyword>
<proteinExistence type="predicted"/>
<evidence type="ECO:0000256" key="5">
    <source>
        <dbReference type="ARBA" id="ARBA00022801"/>
    </source>
</evidence>
<dbReference type="GeneID" id="98123599"/>
<accession>A0ABR4DJM4</accession>
<protein>
    <recommendedName>
        <fullName evidence="2">RNA helicase</fullName>
        <ecNumber evidence="2">3.6.4.13</ecNumber>
    </recommendedName>
</protein>
<feature type="compositionally biased region" description="Basic residues" evidence="13">
    <location>
        <begin position="829"/>
        <end position="847"/>
    </location>
</feature>
<dbReference type="PROSITE" id="PS51192">
    <property type="entry name" value="HELICASE_ATP_BIND_1"/>
    <property type="match status" value="1"/>
</dbReference>
<dbReference type="CDD" id="cd18787">
    <property type="entry name" value="SF2_C_DEAD"/>
    <property type="match status" value="1"/>
</dbReference>
<dbReference type="EMBL" id="JAZGUE010000002">
    <property type="protein sequence ID" value="KAL2270476.1"/>
    <property type="molecule type" value="Genomic_DNA"/>
</dbReference>
<dbReference type="RefSeq" id="XP_070869200.1">
    <property type="nucleotide sequence ID" value="XM_071008955.1"/>
</dbReference>
<feature type="compositionally biased region" description="Basic and acidic residues" evidence="13">
    <location>
        <begin position="787"/>
        <end position="800"/>
    </location>
</feature>
<comment type="caution">
    <text evidence="17">The sequence shown here is derived from an EMBL/GenBank/DDBJ whole genome shotgun (WGS) entry which is preliminary data.</text>
</comment>
<dbReference type="InterPro" id="IPR011545">
    <property type="entry name" value="DEAD/DEAH_box_helicase_dom"/>
</dbReference>
<evidence type="ECO:0000256" key="4">
    <source>
        <dbReference type="ARBA" id="ARBA00022741"/>
    </source>
</evidence>
<dbReference type="PROSITE" id="PS51195">
    <property type="entry name" value="Q_MOTIF"/>
    <property type="match status" value="1"/>
</dbReference>
<organism evidence="17 18">
    <name type="scientific">Remersonia thermophila</name>
    <dbReference type="NCBI Taxonomy" id="72144"/>
    <lineage>
        <taxon>Eukaryota</taxon>
        <taxon>Fungi</taxon>
        <taxon>Dikarya</taxon>
        <taxon>Ascomycota</taxon>
        <taxon>Pezizomycotina</taxon>
        <taxon>Sordariomycetes</taxon>
        <taxon>Sordariomycetidae</taxon>
        <taxon>Sordariales</taxon>
        <taxon>Sordariales incertae sedis</taxon>
        <taxon>Remersonia</taxon>
    </lineage>
</organism>
<feature type="compositionally biased region" description="Acidic residues" evidence="13">
    <location>
        <begin position="237"/>
        <end position="264"/>
    </location>
</feature>
<evidence type="ECO:0000259" key="14">
    <source>
        <dbReference type="PROSITE" id="PS51192"/>
    </source>
</evidence>
<keyword evidence="8" id="KW-0694">RNA-binding</keyword>
<keyword evidence="5" id="KW-0378">Hydrolase</keyword>
<dbReference type="PROSITE" id="PS51194">
    <property type="entry name" value="HELICASE_CTER"/>
    <property type="match status" value="1"/>
</dbReference>
<dbReference type="InterPro" id="IPR001650">
    <property type="entry name" value="Helicase_C-like"/>
</dbReference>
<feature type="compositionally biased region" description="Gly residues" evidence="13">
    <location>
        <begin position="217"/>
        <end position="226"/>
    </location>
</feature>
<dbReference type="SMART" id="SM00490">
    <property type="entry name" value="HELICc"/>
    <property type="match status" value="1"/>
</dbReference>
<feature type="compositionally biased region" description="Basic and acidic residues" evidence="13">
    <location>
        <begin position="754"/>
        <end position="768"/>
    </location>
</feature>
<keyword evidence="6" id="KW-0347">Helicase</keyword>
<dbReference type="InterPro" id="IPR000629">
    <property type="entry name" value="RNA-helicase_DEAD-box_CS"/>
</dbReference>
<feature type="compositionally biased region" description="Acidic residues" evidence="13">
    <location>
        <begin position="279"/>
        <end position="296"/>
    </location>
</feature>
<feature type="region of interest" description="Disordered" evidence="13">
    <location>
        <begin position="754"/>
        <end position="847"/>
    </location>
</feature>
<feature type="compositionally biased region" description="Acidic residues" evidence="13">
    <location>
        <begin position="24"/>
        <end position="36"/>
    </location>
</feature>
<keyword evidence="18" id="KW-1185">Reference proteome</keyword>
<dbReference type="InterPro" id="IPR014014">
    <property type="entry name" value="RNA_helicase_DEAD_Q_motif"/>
</dbReference>
<feature type="compositionally biased region" description="Acidic residues" evidence="13">
    <location>
        <begin position="207"/>
        <end position="216"/>
    </location>
</feature>
<evidence type="ECO:0000313" key="17">
    <source>
        <dbReference type="EMBL" id="KAL2270476.1"/>
    </source>
</evidence>
<dbReference type="InterPro" id="IPR027417">
    <property type="entry name" value="P-loop_NTPase"/>
</dbReference>
<dbReference type="InterPro" id="IPR050079">
    <property type="entry name" value="DEAD_box_RNA_helicase"/>
</dbReference>
<feature type="coiled-coil region" evidence="12">
    <location>
        <begin position="698"/>
        <end position="738"/>
    </location>
</feature>
<reference evidence="17 18" key="1">
    <citation type="journal article" date="2024" name="Commun. Biol.">
        <title>Comparative genomic analysis of thermophilic fungi reveals convergent evolutionary adaptations and gene losses.</title>
        <authorList>
            <person name="Steindorff A.S."/>
            <person name="Aguilar-Pontes M.V."/>
            <person name="Robinson A.J."/>
            <person name="Andreopoulos B."/>
            <person name="LaButti K."/>
            <person name="Kuo A."/>
            <person name="Mondo S."/>
            <person name="Riley R."/>
            <person name="Otillar R."/>
            <person name="Haridas S."/>
            <person name="Lipzen A."/>
            <person name="Grimwood J."/>
            <person name="Schmutz J."/>
            <person name="Clum A."/>
            <person name="Reid I.D."/>
            <person name="Moisan M.C."/>
            <person name="Butler G."/>
            <person name="Nguyen T.T.M."/>
            <person name="Dewar K."/>
            <person name="Conant G."/>
            <person name="Drula E."/>
            <person name="Henrissat B."/>
            <person name="Hansel C."/>
            <person name="Singer S."/>
            <person name="Hutchinson M.I."/>
            <person name="de Vries R.P."/>
            <person name="Natvig D.O."/>
            <person name="Powell A.J."/>
            <person name="Tsang A."/>
            <person name="Grigoriev I.V."/>
        </authorList>
    </citation>
    <scope>NUCLEOTIDE SEQUENCE [LARGE SCALE GENOMIC DNA]</scope>
    <source>
        <strain evidence="17 18">ATCC 22073</strain>
    </source>
</reference>